<dbReference type="InterPro" id="IPR001806">
    <property type="entry name" value="Small_GTPase"/>
</dbReference>
<organism evidence="2 3">
    <name type="scientific">Trifolium pratense</name>
    <name type="common">Red clover</name>
    <dbReference type="NCBI Taxonomy" id="57577"/>
    <lineage>
        <taxon>Eukaryota</taxon>
        <taxon>Viridiplantae</taxon>
        <taxon>Streptophyta</taxon>
        <taxon>Embryophyta</taxon>
        <taxon>Tracheophyta</taxon>
        <taxon>Spermatophyta</taxon>
        <taxon>Magnoliopsida</taxon>
        <taxon>eudicotyledons</taxon>
        <taxon>Gunneridae</taxon>
        <taxon>Pentapetalae</taxon>
        <taxon>rosids</taxon>
        <taxon>fabids</taxon>
        <taxon>Fabales</taxon>
        <taxon>Fabaceae</taxon>
        <taxon>Papilionoideae</taxon>
        <taxon>50 kb inversion clade</taxon>
        <taxon>NPAAA clade</taxon>
        <taxon>Hologalegina</taxon>
        <taxon>IRL clade</taxon>
        <taxon>Trifolieae</taxon>
        <taxon>Trifolium</taxon>
    </lineage>
</organism>
<protein>
    <submittedName>
        <fullName evidence="2">Septum-promoting GTP-binding protein 1-like</fullName>
    </submittedName>
</protein>
<dbReference type="EMBL" id="ASHM01010689">
    <property type="protein sequence ID" value="PNX92545.1"/>
    <property type="molecule type" value="Genomic_DNA"/>
</dbReference>
<dbReference type="AlphaFoldDB" id="A0A2K3MP27"/>
<dbReference type="PANTHER" id="PTHR47978">
    <property type="match status" value="1"/>
</dbReference>
<dbReference type="Pfam" id="PF00071">
    <property type="entry name" value="Ras"/>
    <property type="match status" value="1"/>
</dbReference>
<dbReference type="Proteomes" id="UP000236291">
    <property type="component" value="Unassembled WGS sequence"/>
</dbReference>
<proteinExistence type="predicted"/>
<evidence type="ECO:0000256" key="1">
    <source>
        <dbReference type="ARBA" id="ARBA00022741"/>
    </source>
</evidence>
<keyword evidence="1" id="KW-0547">Nucleotide-binding</keyword>
<evidence type="ECO:0000313" key="3">
    <source>
        <dbReference type="Proteomes" id="UP000236291"/>
    </source>
</evidence>
<reference evidence="2 3" key="1">
    <citation type="journal article" date="2014" name="Am. J. Bot.">
        <title>Genome assembly and annotation for red clover (Trifolium pratense; Fabaceae).</title>
        <authorList>
            <person name="Istvanek J."/>
            <person name="Jaros M."/>
            <person name="Krenek A."/>
            <person name="Repkova J."/>
        </authorList>
    </citation>
    <scope>NUCLEOTIDE SEQUENCE [LARGE SCALE GENOMIC DNA]</scope>
    <source>
        <strain evidence="3">cv. Tatra</strain>
        <tissue evidence="2">Young leaves</tissue>
    </source>
</reference>
<sequence>MEGLNLMDKTLYVQGARISFCIWDVAGDKKSLDQIPMACKDAVALLIMFDLTSRSTLNNVVGWYTEARKWNQTAIPILIGTKFDDFVRLPPDVQWTIVTQSQNRSRTFEDPV</sequence>
<dbReference type="GO" id="GO:0003924">
    <property type="term" value="F:GTPase activity"/>
    <property type="evidence" value="ECO:0007669"/>
    <property type="project" value="InterPro"/>
</dbReference>
<gene>
    <name evidence="2" type="ORF">L195_g015684</name>
</gene>
<dbReference type="InterPro" id="IPR027417">
    <property type="entry name" value="P-loop_NTPase"/>
</dbReference>
<evidence type="ECO:0000313" key="2">
    <source>
        <dbReference type="EMBL" id="PNX92545.1"/>
    </source>
</evidence>
<dbReference type="STRING" id="57577.A0A2K3MP27"/>
<accession>A0A2K3MP27</accession>
<dbReference type="Gene3D" id="3.40.50.300">
    <property type="entry name" value="P-loop containing nucleotide triphosphate hydrolases"/>
    <property type="match status" value="1"/>
</dbReference>
<reference evidence="2 3" key="2">
    <citation type="journal article" date="2017" name="Front. Plant Sci.">
        <title>Gene Classification and Mining of Molecular Markers Useful in Red Clover (Trifolium pratense) Breeding.</title>
        <authorList>
            <person name="Istvanek J."/>
            <person name="Dluhosova J."/>
            <person name="Dluhos P."/>
            <person name="Patkova L."/>
            <person name="Nedelnik J."/>
            <person name="Repkova J."/>
        </authorList>
    </citation>
    <scope>NUCLEOTIDE SEQUENCE [LARGE SCALE GENOMIC DNA]</scope>
    <source>
        <strain evidence="3">cv. Tatra</strain>
        <tissue evidence="2">Young leaves</tissue>
    </source>
</reference>
<dbReference type="SUPFAM" id="SSF52540">
    <property type="entry name" value="P-loop containing nucleoside triphosphate hydrolases"/>
    <property type="match status" value="1"/>
</dbReference>
<comment type="caution">
    <text evidence="2">The sequence shown here is derived from an EMBL/GenBank/DDBJ whole genome shotgun (WGS) entry which is preliminary data.</text>
</comment>
<name>A0A2K3MP27_TRIPR</name>
<dbReference type="GO" id="GO:0005525">
    <property type="term" value="F:GTP binding"/>
    <property type="evidence" value="ECO:0007669"/>
    <property type="project" value="InterPro"/>
</dbReference>